<name>A0A6G1GKQ1_9PEZI</name>
<dbReference type="EMBL" id="ML977200">
    <property type="protein sequence ID" value="KAF1981394.1"/>
    <property type="molecule type" value="Genomic_DNA"/>
</dbReference>
<gene>
    <name evidence="1" type="ORF">K402DRAFT_236904</name>
</gene>
<accession>A0A6G1GKQ1</accession>
<reference evidence="1" key="1">
    <citation type="journal article" date="2020" name="Stud. Mycol.">
        <title>101 Dothideomycetes genomes: a test case for predicting lifestyles and emergence of pathogens.</title>
        <authorList>
            <person name="Haridas S."/>
            <person name="Albert R."/>
            <person name="Binder M."/>
            <person name="Bloem J."/>
            <person name="Labutti K."/>
            <person name="Salamov A."/>
            <person name="Andreopoulos B."/>
            <person name="Baker S."/>
            <person name="Barry K."/>
            <person name="Bills G."/>
            <person name="Bluhm B."/>
            <person name="Cannon C."/>
            <person name="Castanera R."/>
            <person name="Culley D."/>
            <person name="Daum C."/>
            <person name="Ezra D."/>
            <person name="Gonzalez J."/>
            <person name="Henrissat B."/>
            <person name="Kuo A."/>
            <person name="Liang C."/>
            <person name="Lipzen A."/>
            <person name="Lutzoni F."/>
            <person name="Magnuson J."/>
            <person name="Mondo S."/>
            <person name="Nolan M."/>
            <person name="Ohm R."/>
            <person name="Pangilinan J."/>
            <person name="Park H.-J."/>
            <person name="Ramirez L."/>
            <person name="Alfaro M."/>
            <person name="Sun H."/>
            <person name="Tritt A."/>
            <person name="Yoshinaga Y."/>
            <person name="Zwiers L.-H."/>
            <person name="Turgeon B."/>
            <person name="Goodwin S."/>
            <person name="Spatafora J."/>
            <person name="Crous P."/>
            <person name="Grigoriev I."/>
        </authorList>
    </citation>
    <scope>NUCLEOTIDE SEQUENCE</scope>
    <source>
        <strain evidence="1">CBS 113979</strain>
    </source>
</reference>
<evidence type="ECO:0000313" key="1">
    <source>
        <dbReference type="EMBL" id="KAF1981394.1"/>
    </source>
</evidence>
<organism evidence="1 2">
    <name type="scientific">Aulographum hederae CBS 113979</name>
    <dbReference type="NCBI Taxonomy" id="1176131"/>
    <lineage>
        <taxon>Eukaryota</taxon>
        <taxon>Fungi</taxon>
        <taxon>Dikarya</taxon>
        <taxon>Ascomycota</taxon>
        <taxon>Pezizomycotina</taxon>
        <taxon>Dothideomycetes</taxon>
        <taxon>Pleosporomycetidae</taxon>
        <taxon>Aulographales</taxon>
        <taxon>Aulographaceae</taxon>
    </lineage>
</organism>
<proteinExistence type="predicted"/>
<sequence length="129" mass="14173">MDPIELAIEDLRLQKAPNIAKTARAYNLVPSTLLRRFKGQTVASVTESLEAVCEIQADVFSGAILFDCVMKESIQLTRRCVKRKESRSRSGSGVLGECGGLGAARPGYRDSARYRNPAACRVISLPMIW</sequence>
<dbReference type="OrthoDB" id="3692595at2759"/>
<dbReference type="AlphaFoldDB" id="A0A6G1GKQ1"/>
<keyword evidence="2" id="KW-1185">Reference proteome</keyword>
<protein>
    <submittedName>
        <fullName evidence="1">Uncharacterized protein</fullName>
    </submittedName>
</protein>
<evidence type="ECO:0000313" key="2">
    <source>
        <dbReference type="Proteomes" id="UP000800041"/>
    </source>
</evidence>
<dbReference type="Proteomes" id="UP000800041">
    <property type="component" value="Unassembled WGS sequence"/>
</dbReference>